<comment type="similarity">
    <text evidence="4 9">Belongs to the BPG-independent phosphoglycerate mutase family.</text>
</comment>
<evidence type="ECO:0000259" key="15">
    <source>
        <dbReference type="Pfam" id="PF06415"/>
    </source>
</evidence>
<comment type="function">
    <text evidence="2 9">Catalyzes the interconversion of 2-phosphoglycerate and 3-phosphoglycerate.</text>
</comment>
<dbReference type="GO" id="GO:0004619">
    <property type="term" value="F:phosphoglycerate mutase activity"/>
    <property type="evidence" value="ECO:0007669"/>
    <property type="project" value="UniProtKB-UniRule"/>
</dbReference>
<accession>A0A0K8MB67</accession>
<dbReference type="Gene3D" id="3.40.1450.10">
    <property type="entry name" value="BPG-independent phosphoglycerate mutase, domain B"/>
    <property type="match status" value="1"/>
</dbReference>
<sequence length="534" mass="59421">MKILAWGKALKVFTTFKKEALMSHHSKPIVLCILDGWGYSPNHNHNAIAAAKLPTWKRLMDHFPSTLLEASAHNVGLPEGQMGNSEVGHMNIGAGRVILQDLPRIDQAIKDRTFKSIPGYKNFIQKLKQSQGACHMLGLLSPGGVHSHQSHMIAFAKDLAEEGIAIRVHGFLDGRDTPPTSGLEFVKAFLSEVEPHRSLIQIASIGGRYYGMDRDKRWDRVKKAYDAIAFGEAPVFSNPLTYITQNYAQEIGDEFIFPTIMEDYQGINPGDGLLHMNFRADRVRQLLSAFVMPEFTAFDRRNNPDLSAIAGMTEYSETLNPYCPAFFSAIDIQESLGEIVSQHHLKQLRVAETEKYAHVTFFFNGGQEKIFPGEDRLLVPSPQVATYDLKPEMSAYELTEKLIEAQHRNNYDLIVVNYANPDMVGHSGNLEASIKAVETVDDCLTQLCQLIDEKGGFLIITADHGNVEQIHDEETNQPHTAHTLNPVPFVIYGKNAQTLSLHPGQLSDIAPTVLKLMELPQPIAMTGKNLISVA</sequence>
<evidence type="ECO:0000259" key="14">
    <source>
        <dbReference type="Pfam" id="PF01676"/>
    </source>
</evidence>
<evidence type="ECO:0000256" key="5">
    <source>
        <dbReference type="ARBA" id="ARBA00022723"/>
    </source>
</evidence>
<dbReference type="InterPro" id="IPR011258">
    <property type="entry name" value="BPG-indep_PGM_N"/>
</dbReference>
<dbReference type="Pfam" id="PF01676">
    <property type="entry name" value="Metalloenzyme"/>
    <property type="match status" value="1"/>
</dbReference>
<feature type="binding site" evidence="9 12">
    <location>
        <begin position="175"/>
        <end position="176"/>
    </location>
    <ligand>
        <name>substrate</name>
    </ligand>
</feature>
<feature type="active site" description="Phosphoserine intermediate" evidence="9 11">
    <location>
        <position position="85"/>
    </location>
</feature>
<dbReference type="AlphaFoldDB" id="A0A0K8MB67"/>
<comment type="subunit">
    <text evidence="9">Monomer.</text>
</comment>
<evidence type="ECO:0000256" key="4">
    <source>
        <dbReference type="ARBA" id="ARBA00008819"/>
    </source>
</evidence>
<gene>
    <name evidence="9 16" type="primary">gpmI</name>
    <name evidence="16" type="ORF">Cva_00060</name>
</gene>
<evidence type="ECO:0000256" key="11">
    <source>
        <dbReference type="PIRSR" id="PIRSR001492-1"/>
    </source>
</evidence>
<dbReference type="PANTHER" id="PTHR31637">
    <property type="entry name" value="2,3-BISPHOSPHOGLYCERATE-INDEPENDENT PHOSPHOGLYCERATE MUTASE"/>
    <property type="match status" value="1"/>
</dbReference>
<feature type="binding site" evidence="9 13">
    <location>
        <position position="464"/>
    </location>
    <ligand>
        <name>Mn(2+)</name>
        <dbReference type="ChEBI" id="CHEBI:29035"/>
        <label>2</label>
    </ligand>
</feature>
<keyword evidence="7 9" id="KW-0464">Manganese</keyword>
<keyword evidence="17" id="KW-1185">Reference proteome</keyword>
<name>A0A0K8MB67_9PROT</name>
<dbReference type="InterPro" id="IPR036646">
    <property type="entry name" value="PGAM_B_sf"/>
</dbReference>
<evidence type="ECO:0000256" key="13">
    <source>
        <dbReference type="PIRSR" id="PIRSR001492-3"/>
    </source>
</evidence>
<dbReference type="PANTHER" id="PTHR31637:SF0">
    <property type="entry name" value="2,3-BISPHOSPHOGLYCERATE-INDEPENDENT PHOSPHOGLYCERATE MUTASE"/>
    <property type="match status" value="1"/>
</dbReference>
<evidence type="ECO:0000256" key="7">
    <source>
        <dbReference type="ARBA" id="ARBA00023211"/>
    </source>
</evidence>
<feature type="binding site" evidence="9 13">
    <location>
        <position position="85"/>
    </location>
    <ligand>
        <name>Mn(2+)</name>
        <dbReference type="ChEBI" id="CHEBI:29035"/>
        <label>2</label>
    </ligand>
</feature>
<dbReference type="InterPro" id="IPR006124">
    <property type="entry name" value="Metalloenzyme"/>
</dbReference>
<dbReference type="UniPathway" id="UPA00109">
    <property type="reaction ID" value="UER00186"/>
</dbReference>
<evidence type="ECO:0000313" key="17">
    <source>
        <dbReference type="Proteomes" id="UP000036771"/>
    </source>
</evidence>
<dbReference type="NCBIfam" id="TIGR01307">
    <property type="entry name" value="pgm_bpd_ind"/>
    <property type="match status" value="1"/>
</dbReference>
<comment type="catalytic activity">
    <reaction evidence="1 9">
        <text>(2R)-2-phosphoglycerate = (2R)-3-phosphoglycerate</text>
        <dbReference type="Rhea" id="RHEA:15901"/>
        <dbReference type="ChEBI" id="CHEBI:58272"/>
        <dbReference type="ChEBI" id="CHEBI:58289"/>
        <dbReference type="EC" id="5.4.2.12"/>
    </reaction>
</comment>
<keyword evidence="8 9" id="KW-0413">Isomerase</keyword>
<dbReference type="STRING" id="1629334.Cva_00060"/>
<dbReference type="Proteomes" id="UP000036771">
    <property type="component" value="Unassembled WGS sequence"/>
</dbReference>
<dbReference type="FunFam" id="3.40.1450.10:FF:000002">
    <property type="entry name" value="2,3-bisphosphoglycerate-independent phosphoglycerate mutase"/>
    <property type="match status" value="1"/>
</dbReference>
<dbReference type="GO" id="GO:0006096">
    <property type="term" value="P:glycolytic process"/>
    <property type="evidence" value="ECO:0007669"/>
    <property type="project" value="UniProtKB-UniRule"/>
</dbReference>
<evidence type="ECO:0000256" key="1">
    <source>
        <dbReference type="ARBA" id="ARBA00000370"/>
    </source>
</evidence>
<evidence type="ECO:0000256" key="12">
    <source>
        <dbReference type="PIRSR" id="PIRSR001492-2"/>
    </source>
</evidence>
<feature type="binding site" evidence="9 13">
    <location>
        <position position="463"/>
    </location>
    <ligand>
        <name>Mn(2+)</name>
        <dbReference type="ChEBI" id="CHEBI:29035"/>
        <label>2</label>
    </ligand>
</feature>
<evidence type="ECO:0000256" key="9">
    <source>
        <dbReference type="HAMAP-Rule" id="MF_01038"/>
    </source>
</evidence>
<feature type="binding site" evidence="9 13">
    <location>
        <position position="35"/>
    </location>
    <ligand>
        <name>Mn(2+)</name>
        <dbReference type="ChEBI" id="CHEBI:29035"/>
        <label>2</label>
    </ligand>
</feature>
<dbReference type="CDD" id="cd16010">
    <property type="entry name" value="iPGM"/>
    <property type="match status" value="1"/>
</dbReference>
<dbReference type="Pfam" id="PF06415">
    <property type="entry name" value="iPGM_N"/>
    <property type="match status" value="1"/>
</dbReference>
<evidence type="ECO:0000256" key="8">
    <source>
        <dbReference type="ARBA" id="ARBA00023235"/>
    </source>
</evidence>
<dbReference type="InterPro" id="IPR017850">
    <property type="entry name" value="Alkaline_phosphatase_core_sf"/>
</dbReference>
<feature type="binding site" evidence="9 12">
    <location>
        <position position="208"/>
    </location>
    <ligand>
        <name>substrate</name>
    </ligand>
</feature>
<dbReference type="PIRSF" id="PIRSF001492">
    <property type="entry name" value="IPGAM"/>
    <property type="match status" value="1"/>
</dbReference>
<dbReference type="GO" id="GO:0006007">
    <property type="term" value="P:glucose catabolic process"/>
    <property type="evidence" value="ECO:0007669"/>
    <property type="project" value="InterPro"/>
</dbReference>
<comment type="caution">
    <text evidence="16">The sequence shown here is derived from an EMBL/GenBank/DDBJ whole genome shotgun (WGS) entry which is preliminary data.</text>
</comment>
<feature type="binding site" evidence="9 12">
    <location>
        <position position="355"/>
    </location>
    <ligand>
        <name>substrate</name>
    </ligand>
</feature>
<comment type="pathway">
    <text evidence="3 9">Carbohydrate degradation; glycolysis; pyruvate from D-glyceraldehyde 3-phosphate: step 3/5.</text>
</comment>
<feature type="domain" description="BPG-independent PGAM N-terminal" evidence="15">
    <location>
        <begin position="105"/>
        <end position="317"/>
    </location>
</feature>
<feature type="binding site" evidence="9 12">
    <location>
        <begin position="279"/>
        <end position="282"/>
    </location>
    <ligand>
        <name>substrate</name>
    </ligand>
</feature>
<evidence type="ECO:0000313" key="16">
    <source>
        <dbReference type="EMBL" id="GAO97428.1"/>
    </source>
</evidence>
<feature type="binding site" evidence="9 13">
    <location>
        <position position="426"/>
    </location>
    <ligand>
        <name>Mn(2+)</name>
        <dbReference type="ChEBI" id="CHEBI:29035"/>
        <label>1</label>
    </ligand>
</feature>
<keyword evidence="6 9" id="KW-0324">Glycolysis</keyword>
<dbReference type="GO" id="GO:0030145">
    <property type="term" value="F:manganese ion binding"/>
    <property type="evidence" value="ECO:0007669"/>
    <property type="project" value="UniProtKB-UniRule"/>
</dbReference>
<feature type="binding site" evidence="9 13">
    <location>
        <position position="422"/>
    </location>
    <ligand>
        <name>Mn(2+)</name>
        <dbReference type="ChEBI" id="CHEBI:29035"/>
        <label>1</label>
    </ligand>
</feature>
<dbReference type="HAMAP" id="MF_01038">
    <property type="entry name" value="GpmI"/>
    <property type="match status" value="1"/>
</dbReference>
<reference evidence="16 17" key="1">
    <citation type="submission" date="2015-03" db="EMBL/GenBank/DDBJ databases">
        <title>Caedibacter varicaedens, whole genome shotgun sequence.</title>
        <authorList>
            <person name="Suzuki H."/>
            <person name="Dapper A.L."/>
            <person name="Gibson A.K."/>
            <person name="Jackson C."/>
            <person name="Lee H."/>
            <person name="Pejaver V.R."/>
            <person name="Doak T."/>
            <person name="Lynch M."/>
        </authorList>
    </citation>
    <scope>NUCLEOTIDE SEQUENCE [LARGE SCALE GENOMIC DNA]</scope>
</reference>
<protein>
    <recommendedName>
        <fullName evidence="9 10">2,3-bisphosphoglycerate-independent phosphoglycerate mutase</fullName>
        <shortName evidence="9">BPG-independent PGAM</shortName>
        <shortName evidence="9">Phosphoglyceromutase</shortName>
        <shortName evidence="9">iPGM</shortName>
        <ecNumber evidence="9 10">5.4.2.12</ecNumber>
    </recommendedName>
</protein>
<dbReference type="SUPFAM" id="SSF53649">
    <property type="entry name" value="Alkaline phosphatase-like"/>
    <property type="match status" value="1"/>
</dbReference>
<organism evidence="16 17">
    <name type="scientific">Caedimonas varicaedens</name>
    <dbReference type="NCBI Taxonomy" id="1629334"/>
    <lineage>
        <taxon>Bacteria</taxon>
        <taxon>Pseudomonadati</taxon>
        <taxon>Pseudomonadota</taxon>
        <taxon>Alphaproteobacteria</taxon>
        <taxon>Holosporales</taxon>
        <taxon>Caedimonadaceae</taxon>
        <taxon>Caedimonas</taxon>
    </lineage>
</organism>
<feature type="binding site" evidence="9 12">
    <location>
        <position position="214"/>
    </location>
    <ligand>
        <name>substrate</name>
    </ligand>
</feature>
<dbReference type="SUPFAM" id="SSF64158">
    <property type="entry name" value="2,3-Bisphosphoglycerate-independent phosphoglycerate mutase, substrate-binding domain"/>
    <property type="match status" value="1"/>
</dbReference>
<feature type="binding site" evidence="9 12">
    <location>
        <position position="146"/>
    </location>
    <ligand>
        <name>substrate</name>
    </ligand>
</feature>
<keyword evidence="5 9" id="KW-0479">Metal-binding</keyword>
<dbReference type="EC" id="5.4.2.12" evidence="9 10"/>
<feature type="domain" description="Metalloenzyme" evidence="14">
    <location>
        <begin position="27"/>
        <end position="520"/>
    </location>
</feature>
<evidence type="ECO:0000256" key="6">
    <source>
        <dbReference type="ARBA" id="ARBA00023152"/>
    </source>
</evidence>
<evidence type="ECO:0000256" key="3">
    <source>
        <dbReference type="ARBA" id="ARBA00004798"/>
    </source>
</evidence>
<evidence type="ECO:0000256" key="2">
    <source>
        <dbReference type="ARBA" id="ARBA00002315"/>
    </source>
</evidence>
<comment type="cofactor">
    <cofactor evidence="9">
        <name>Mn(2+)</name>
        <dbReference type="ChEBI" id="CHEBI:29035"/>
    </cofactor>
    <text evidence="9">Binds 2 manganese ions per subunit.</text>
</comment>
<evidence type="ECO:0000256" key="10">
    <source>
        <dbReference type="NCBIfam" id="TIGR01307"/>
    </source>
</evidence>
<proteinExistence type="inferred from homology"/>
<dbReference type="InterPro" id="IPR005995">
    <property type="entry name" value="Pgm_bpd_ind"/>
</dbReference>
<dbReference type="EMBL" id="BBVC01000003">
    <property type="protein sequence ID" value="GAO97428.1"/>
    <property type="molecule type" value="Genomic_DNA"/>
</dbReference>
<dbReference type="GO" id="GO:0005829">
    <property type="term" value="C:cytosol"/>
    <property type="evidence" value="ECO:0007669"/>
    <property type="project" value="TreeGrafter"/>
</dbReference>
<dbReference type="Gene3D" id="3.40.720.10">
    <property type="entry name" value="Alkaline Phosphatase, subunit A"/>
    <property type="match status" value="1"/>
</dbReference>
<feature type="binding site" evidence="9 13">
    <location>
        <position position="482"/>
    </location>
    <ligand>
        <name>Mn(2+)</name>
        <dbReference type="ChEBI" id="CHEBI:29035"/>
        <label>1</label>
    </ligand>
</feature>